<dbReference type="InterPro" id="IPR050485">
    <property type="entry name" value="Proline_metab_enzyme"/>
</dbReference>
<dbReference type="InterPro" id="IPR016163">
    <property type="entry name" value="Ald_DH_C"/>
</dbReference>
<dbReference type="Gene3D" id="3.40.309.10">
    <property type="entry name" value="Aldehyde Dehydrogenase, Chain A, domain 2"/>
    <property type="match status" value="1"/>
</dbReference>
<dbReference type="OrthoDB" id="5288459at2"/>
<gene>
    <name evidence="4" type="primary">paaN</name>
    <name evidence="4" type="ORF">FHP91_02620</name>
</gene>
<dbReference type="Pfam" id="PF00171">
    <property type="entry name" value="Aldedh"/>
    <property type="match status" value="1"/>
</dbReference>
<dbReference type="NCBIfam" id="TIGR02288">
    <property type="entry name" value="PaaN_2"/>
    <property type="match status" value="1"/>
</dbReference>
<keyword evidence="5" id="KW-1185">Reference proteome</keyword>
<dbReference type="AlphaFoldDB" id="A0A557R089"/>
<keyword evidence="1" id="KW-0560">Oxidoreductase</keyword>
<dbReference type="GO" id="GO:0003842">
    <property type="term" value="F:L-glutamate gamma-semialdehyde dehydrogenase activity"/>
    <property type="evidence" value="ECO:0007669"/>
    <property type="project" value="TreeGrafter"/>
</dbReference>
<dbReference type="EMBL" id="VMNK01000003">
    <property type="protein sequence ID" value="TVO58577.1"/>
    <property type="molecule type" value="Genomic_DNA"/>
</dbReference>
<feature type="domain" description="Aldehyde dehydrogenase" evidence="3">
    <location>
        <begin position="88"/>
        <end position="499"/>
    </location>
</feature>
<comment type="caution">
    <text evidence="4">The sequence shown here is derived from an EMBL/GenBank/DDBJ whole genome shotgun (WGS) entry which is preliminary data.</text>
</comment>
<dbReference type="GO" id="GO:0010133">
    <property type="term" value="P:L-proline catabolic process to L-glutamate"/>
    <property type="evidence" value="ECO:0007669"/>
    <property type="project" value="TreeGrafter"/>
</dbReference>
<evidence type="ECO:0000256" key="2">
    <source>
        <dbReference type="ARBA" id="ARBA00023027"/>
    </source>
</evidence>
<dbReference type="Proteomes" id="UP000319502">
    <property type="component" value="Unassembled WGS sequence"/>
</dbReference>
<dbReference type="InterPro" id="IPR015590">
    <property type="entry name" value="Aldehyde_DH_dom"/>
</dbReference>
<reference evidence="4 5" key="1">
    <citation type="submission" date="2019-07" db="EMBL/GenBank/DDBJ databases">
        <title>The pathways for chlorine oxyanion respiration interact through the shared metabolite chlorate.</title>
        <authorList>
            <person name="Barnum T.P."/>
            <person name="Cheng Y."/>
            <person name="Hill K.A."/>
            <person name="Lucas L.N."/>
            <person name="Carlson H.K."/>
            <person name="Coates J.D."/>
        </authorList>
    </citation>
    <scope>NUCLEOTIDE SEQUENCE [LARGE SCALE GENOMIC DNA]</scope>
    <source>
        <strain evidence="4 5">SFB-3</strain>
    </source>
</reference>
<dbReference type="PANTHER" id="PTHR42862:SF1">
    <property type="entry name" value="DELTA-1-PYRROLINE-5-CARBOXYLATE DEHYDROGENASE 2, ISOFORM A-RELATED"/>
    <property type="match status" value="1"/>
</dbReference>
<proteinExistence type="predicted"/>
<dbReference type="SUPFAM" id="SSF53720">
    <property type="entry name" value="ALDH-like"/>
    <property type="match status" value="1"/>
</dbReference>
<dbReference type="RefSeq" id="WP_144308114.1">
    <property type="nucleotide sequence ID" value="NZ_VMNK01000003.1"/>
</dbReference>
<evidence type="ECO:0000256" key="1">
    <source>
        <dbReference type="ARBA" id="ARBA00023002"/>
    </source>
</evidence>
<evidence type="ECO:0000313" key="4">
    <source>
        <dbReference type="EMBL" id="TVO58577.1"/>
    </source>
</evidence>
<dbReference type="InterPro" id="IPR016162">
    <property type="entry name" value="Ald_DH_N"/>
</dbReference>
<evidence type="ECO:0000313" key="5">
    <source>
        <dbReference type="Proteomes" id="UP000319502"/>
    </source>
</evidence>
<sequence length="555" mass="59367">MSHPLFEKHQATLEQALGAIRSRAYWTPFNEMPSPRVYGETADTDGKAAVEACFGREFALNQPGQRGTAATETSPYGVAMNVSYPVCDTEALIDAAQAAMPAWQKLGAAGRTGVCLEILDRLNKHSFEIAHAVMLTTGQGWMMAFQAGGPHAQDRGLEAVAYAWDEQSRITPEARWEKPQGKNPPLVMKKHFEIVGRGVALVIGCGTFPTWNTYPGVFAALATGNPVIIKAHSNAILPAAITVRIAREVLTEAGLDANLISLAVVEKRAETQALATHPAIKSIDFTGSNVFGQWLIDNARQANVYAELAGVNNVVIESTDNYKAMLRNMAFTLSLYSGQMCTTTQAILVPASGIETDQGHKSFDDVAHDLGAAIAKFLGDINVATAVLGAIQSNATVDRINEAGAHGTIVLDSKKLVHPQFPDATVYTPVLLTCDAADEKSYMEERFGPISFVVKVADGAAAIALSERIVKEHGALTVGLYSTRQDVIDAMTDATLRAGVALSINLTGGVFVNQSAAFSDYHGTGANPSANASYSDAAFVANRFRVIQRRYHVAE</sequence>
<dbReference type="GO" id="GO:0009898">
    <property type="term" value="C:cytoplasmic side of plasma membrane"/>
    <property type="evidence" value="ECO:0007669"/>
    <property type="project" value="TreeGrafter"/>
</dbReference>
<dbReference type="PANTHER" id="PTHR42862">
    <property type="entry name" value="DELTA-1-PYRROLINE-5-CARBOXYLATE DEHYDROGENASE 1, ISOFORM A-RELATED"/>
    <property type="match status" value="1"/>
</dbReference>
<evidence type="ECO:0000259" key="3">
    <source>
        <dbReference type="Pfam" id="PF00171"/>
    </source>
</evidence>
<dbReference type="Gene3D" id="3.40.605.10">
    <property type="entry name" value="Aldehyde Dehydrogenase, Chain A, domain 1"/>
    <property type="match status" value="1"/>
</dbReference>
<dbReference type="InterPro" id="IPR011975">
    <property type="entry name" value="PaaN_2"/>
</dbReference>
<protein>
    <submittedName>
        <fullName evidence="4">Phenylacetic acid degradation protein PaaN</fullName>
    </submittedName>
</protein>
<name>A0A557R089_9RHOO</name>
<accession>A0A557R089</accession>
<dbReference type="InterPro" id="IPR016161">
    <property type="entry name" value="Ald_DH/histidinol_DH"/>
</dbReference>
<keyword evidence="2" id="KW-0520">NAD</keyword>
<organism evidence="4 5">
    <name type="scientific">Denitromonas halophila</name>
    <dbReference type="NCBI Taxonomy" id="1629404"/>
    <lineage>
        <taxon>Bacteria</taxon>
        <taxon>Pseudomonadati</taxon>
        <taxon>Pseudomonadota</taxon>
        <taxon>Betaproteobacteria</taxon>
        <taxon>Rhodocyclales</taxon>
        <taxon>Zoogloeaceae</taxon>
        <taxon>Denitromonas</taxon>
    </lineage>
</organism>